<evidence type="ECO:0000256" key="7">
    <source>
        <dbReference type="ARBA" id="ARBA00023136"/>
    </source>
</evidence>
<comment type="similarity">
    <text evidence="2">Belongs to the CPA3 antiporters (TC 2.A.63) subunit F family.</text>
</comment>
<dbReference type="RefSeq" id="WP_106646228.1">
    <property type="nucleotide sequence ID" value="NZ_BMGO01000002.1"/>
</dbReference>
<dbReference type="InterPro" id="IPR007208">
    <property type="entry name" value="MrpF/PhaF-like"/>
</dbReference>
<dbReference type="KEGG" id="kpd:CW740_03485"/>
<proteinExistence type="inferred from homology"/>
<organism evidence="8 9">
    <name type="scientific">Kangiella profundi</name>
    <dbReference type="NCBI Taxonomy" id="1561924"/>
    <lineage>
        <taxon>Bacteria</taxon>
        <taxon>Pseudomonadati</taxon>
        <taxon>Pseudomonadota</taxon>
        <taxon>Gammaproteobacteria</taxon>
        <taxon>Kangiellales</taxon>
        <taxon>Kangiellaceae</taxon>
        <taxon>Kangiella</taxon>
    </lineage>
</organism>
<dbReference type="PANTHER" id="PTHR34702">
    <property type="entry name" value="NA(+)/H(+) ANTIPORTER SUBUNIT F1"/>
    <property type="match status" value="1"/>
</dbReference>
<comment type="subcellular location">
    <subcellularLocation>
        <location evidence="1">Cell membrane</location>
        <topology evidence="1">Multi-pass membrane protein</topology>
    </subcellularLocation>
</comment>
<gene>
    <name evidence="8" type="ORF">CW740_03485</name>
</gene>
<dbReference type="AlphaFoldDB" id="A0A2K9AD86"/>
<keyword evidence="9" id="KW-1185">Reference proteome</keyword>
<dbReference type="Proteomes" id="UP000232693">
    <property type="component" value="Chromosome"/>
</dbReference>
<dbReference type="GO" id="GO:0015385">
    <property type="term" value="F:sodium:proton antiporter activity"/>
    <property type="evidence" value="ECO:0007669"/>
    <property type="project" value="TreeGrafter"/>
</dbReference>
<keyword evidence="7" id="KW-0472">Membrane</keyword>
<keyword evidence="3" id="KW-0813">Transport</keyword>
<name>A0A2K9AD86_9GAMM</name>
<evidence type="ECO:0000256" key="6">
    <source>
        <dbReference type="ARBA" id="ARBA00022989"/>
    </source>
</evidence>
<protein>
    <submittedName>
        <fullName evidence="8">pH regulation protein F</fullName>
    </submittedName>
</protein>
<accession>A0A2K9AD86</accession>
<keyword evidence="6" id="KW-1133">Transmembrane helix</keyword>
<dbReference type="GO" id="GO:0005886">
    <property type="term" value="C:plasma membrane"/>
    <property type="evidence" value="ECO:0007669"/>
    <property type="project" value="UniProtKB-SubCell"/>
</dbReference>
<dbReference type="PANTHER" id="PTHR34702:SF1">
    <property type="entry name" value="NA(+)_H(+) ANTIPORTER SUBUNIT F"/>
    <property type="match status" value="1"/>
</dbReference>
<evidence type="ECO:0000313" key="8">
    <source>
        <dbReference type="EMBL" id="AUD78356.1"/>
    </source>
</evidence>
<dbReference type="Pfam" id="PF04066">
    <property type="entry name" value="MrpF_PhaF"/>
    <property type="match status" value="1"/>
</dbReference>
<dbReference type="OrthoDB" id="9800226at2"/>
<evidence type="ECO:0000256" key="1">
    <source>
        <dbReference type="ARBA" id="ARBA00004651"/>
    </source>
</evidence>
<reference evidence="8 9" key="1">
    <citation type="submission" date="2017-12" db="EMBL/GenBank/DDBJ databases">
        <title>Kangiella profundi FT102 completed genome.</title>
        <authorList>
            <person name="Xu J."/>
            <person name="Wang J."/>
            <person name="Lu Y."/>
        </authorList>
    </citation>
    <scope>NUCLEOTIDE SEQUENCE [LARGE SCALE GENOMIC DNA]</scope>
    <source>
        <strain evidence="8 9">FT102</strain>
    </source>
</reference>
<evidence type="ECO:0000256" key="2">
    <source>
        <dbReference type="ARBA" id="ARBA00009212"/>
    </source>
</evidence>
<keyword evidence="5" id="KW-0812">Transmembrane</keyword>
<evidence type="ECO:0000256" key="3">
    <source>
        <dbReference type="ARBA" id="ARBA00022448"/>
    </source>
</evidence>
<sequence length="91" mass="10179">MFLAAAIALMVAMMLAIVRAFIGPTLYDRILAVNLFGTKTVLFIAVLGYLMGRPEFLDIALVYALINFITVIGVLRFFEYKRTVNDSKEKA</sequence>
<dbReference type="EMBL" id="CP025120">
    <property type="protein sequence ID" value="AUD78356.1"/>
    <property type="molecule type" value="Genomic_DNA"/>
</dbReference>
<evidence type="ECO:0000256" key="5">
    <source>
        <dbReference type="ARBA" id="ARBA00022692"/>
    </source>
</evidence>
<evidence type="ECO:0000256" key="4">
    <source>
        <dbReference type="ARBA" id="ARBA00022475"/>
    </source>
</evidence>
<evidence type="ECO:0000313" key="9">
    <source>
        <dbReference type="Proteomes" id="UP000232693"/>
    </source>
</evidence>
<keyword evidence="4" id="KW-1003">Cell membrane</keyword>